<reference evidence="2 3" key="1">
    <citation type="journal article" date="2016" name="Nat. Commun.">
        <title>Thousands of microbial genomes shed light on interconnected biogeochemical processes in an aquifer system.</title>
        <authorList>
            <person name="Anantharaman K."/>
            <person name="Brown C.T."/>
            <person name="Hug L.A."/>
            <person name="Sharon I."/>
            <person name="Castelle C.J."/>
            <person name="Probst A.J."/>
            <person name="Thomas B.C."/>
            <person name="Singh A."/>
            <person name="Wilkins M.J."/>
            <person name="Karaoz U."/>
            <person name="Brodie E.L."/>
            <person name="Williams K.H."/>
            <person name="Hubbard S.S."/>
            <person name="Banfield J.F."/>
        </authorList>
    </citation>
    <scope>NUCLEOTIDE SEQUENCE [LARGE SCALE GENOMIC DNA]</scope>
</reference>
<evidence type="ECO:0000313" key="2">
    <source>
        <dbReference type="EMBL" id="OGZ18596.1"/>
    </source>
</evidence>
<feature type="transmembrane region" description="Helical" evidence="1">
    <location>
        <begin position="55"/>
        <end position="76"/>
    </location>
</feature>
<keyword evidence="1" id="KW-1133">Transmembrane helix</keyword>
<evidence type="ECO:0000256" key="1">
    <source>
        <dbReference type="SAM" id="Phobius"/>
    </source>
</evidence>
<accession>A0A1G2DYD4</accession>
<name>A0A1G2DYD4_9BACT</name>
<keyword evidence="1" id="KW-0472">Membrane</keyword>
<protein>
    <submittedName>
        <fullName evidence="2">Uncharacterized protein</fullName>
    </submittedName>
</protein>
<proteinExistence type="predicted"/>
<comment type="caution">
    <text evidence="2">The sequence shown here is derived from an EMBL/GenBank/DDBJ whole genome shotgun (WGS) entry which is preliminary data.</text>
</comment>
<evidence type="ECO:0000313" key="3">
    <source>
        <dbReference type="Proteomes" id="UP000176755"/>
    </source>
</evidence>
<feature type="transmembrane region" description="Helical" evidence="1">
    <location>
        <begin position="83"/>
        <end position="103"/>
    </location>
</feature>
<organism evidence="2 3">
    <name type="scientific">Candidatus Nealsonbacteria bacterium RBG_13_42_11</name>
    <dbReference type="NCBI Taxonomy" id="1801663"/>
    <lineage>
        <taxon>Bacteria</taxon>
        <taxon>Candidatus Nealsoniibacteriota</taxon>
    </lineage>
</organism>
<dbReference type="STRING" id="1801663.A2175_01200"/>
<dbReference type="EMBL" id="MHLY01000010">
    <property type="protein sequence ID" value="OGZ18596.1"/>
    <property type="molecule type" value="Genomic_DNA"/>
</dbReference>
<dbReference type="Proteomes" id="UP000176755">
    <property type="component" value="Unassembled WGS sequence"/>
</dbReference>
<dbReference type="AlphaFoldDB" id="A0A1G2DYD4"/>
<gene>
    <name evidence="2" type="ORF">A2175_01200</name>
</gene>
<sequence length="149" mass="17772">MIGGFIGFVFLLAYTLALLEIQIEGRDGWAAKAPCWRNNNKWIVRLNGGRPLTGYHFYLNIFMFLMIHFPFVLFWDWQLEKELLVWGALFLFWVVEDFSWFVFNPWYGLRNFKKAKISWHPNWWGPVPRDYYLGLVLSGLLLWFGRGGI</sequence>
<keyword evidence="1" id="KW-0812">Transmembrane</keyword>